<gene>
    <name evidence="4" type="ORF">DET48_14026</name>
</gene>
<keyword evidence="1" id="KW-0472">Membrane</keyword>
<dbReference type="Pfam" id="PF00691">
    <property type="entry name" value="OmpA"/>
    <property type="match status" value="1"/>
</dbReference>
<accession>A0A329E061</accession>
<dbReference type="GO" id="GO:0016020">
    <property type="term" value="C:membrane"/>
    <property type="evidence" value="ECO:0007669"/>
    <property type="project" value="UniProtKB-UniRule"/>
</dbReference>
<dbReference type="InterPro" id="IPR006665">
    <property type="entry name" value="OmpA-like"/>
</dbReference>
<evidence type="ECO:0000256" key="1">
    <source>
        <dbReference type="PROSITE-ProRule" id="PRU00473"/>
    </source>
</evidence>
<keyword evidence="2" id="KW-0732">Signal</keyword>
<protein>
    <submittedName>
        <fullName evidence="4">OmpA family protein</fullName>
    </submittedName>
</protein>
<feature type="signal peptide" evidence="2">
    <location>
        <begin position="1"/>
        <end position="20"/>
    </location>
</feature>
<evidence type="ECO:0000313" key="4">
    <source>
        <dbReference type="EMBL" id="RAS57018.1"/>
    </source>
</evidence>
<dbReference type="CDD" id="cd07185">
    <property type="entry name" value="OmpA_C-like"/>
    <property type="match status" value="1"/>
</dbReference>
<proteinExistence type="predicted"/>
<dbReference type="Gene3D" id="3.30.1330.60">
    <property type="entry name" value="OmpA-like domain"/>
    <property type="match status" value="1"/>
</dbReference>
<sequence length="277" mass="30690">MKYQALITAALSSAAFVSNAADYVVPFDEVQWKAVNDGDTCYLSVEDSHSGINAKFDVVAGKPISLVISGRSVGSFNDSMVIETEPPVWGSALYESTMVNEFIRKKKSAEVIQGADFVYRDVMSGAWLTVRDDFHSVTFPTANMHSATETFQSCTTALPPVSYQEARKTVFNFKSGALALTEAQREQLSEISELVLFDKRIKKVMISGHSDSHGDTVVNLSVSRRRADDVAYWMMLAGVPKEKMELRGHGSRYPIATNNTAEGRDKNRRVEVELVRK</sequence>
<evidence type="ECO:0000256" key="2">
    <source>
        <dbReference type="SAM" id="SignalP"/>
    </source>
</evidence>
<dbReference type="PANTHER" id="PTHR30329:SF17">
    <property type="entry name" value="LIPOPROTEIN YFIB-RELATED"/>
    <property type="match status" value="1"/>
</dbReference>
<dbReference type="EMBL" id="QLTR01000040">
    <property type="protein sequence ID" value="RAS57018.1"/>
    <property type="molecule type" value="Genomic_DNA"/>
</dbReference>
<dbReference type="InterPro" id="IPR050330">
    <property type="entry name" value="Bact_OuterMem_StrucFunc"/>
</dbReference>
<dbReference type="InterPro" id="IPR036737">
    <property type="entry name" value="OmpA-like_sf"/>
</dbReference>
<dbReference type="PANTHER" id="PTHR30329">
    <property type="entry name" value="STATOR ELEMENT OF FLAGELLAR MOTOR COMPLEX"/>
    <property type="match status" value="1"/>
</dbReference>
<dbReference type="Gene3D" id="2.60.40.2540">
    <property type="match status" value="1"/>
</dbReference>
<evidence type="ECO:0000313" key="5">
    <source>
        <dbReference type="Proteomes" id="UP000248729"/>
    </source>
</evidence>
<evidence type="ECO:0000259" key="3">
    <source>
        <dbReference type="PROSITE" id="PS51123"/>
    </source>
</evidence>
<feature type="chain" id="PRO_5016445891" evidence="2">
    <location>
        <begin position="21"/>
        <end position="277"/>
    </location>
</feature>
<dbReference type="PRINTS" id="PR01023">
    <property type="entry name" value="NAFLGMOTY"/>
</dbReference>
<comment type="caution">
    <text evidence="4">The sequence shown here is derived from an EMBL/GenBank/DDBJ whole genome shotgun (WGS) entry which is preliminary data.</text>
</comment>
<dbReference type="RefSeq" id="WP_258006780.1">
    <property type="nucleotide sequence ID" value="NZ_JBJKCE010000001.1"/>
</dbReference>
<dbReference type="SUPFAM" id="SSF103088">
    <property type="entry name" value="OmpA-like"/>
    <property type="match status" value="1"/>
</dbReference>
<dbReference type="AlphaFoldDB" id="A0A329E061"/>
<dbReference type="Proteomes" id="UP000248729">
    <property type="component" value="Unassembled WGS sequence"/>
</dbReference>
<organism evidence="4 5">
    <name type="scientific">Vibrio diazotrophicus</name>
    <dbReference type="NCBI Taxonomy" id="685"/>
    <lineage>
        <taxon>Bacteria</taxon>
        <taxon>Pseudomonadati</taxon>
        <taxon>Pseudomonadota</taxon>
        <taxon>Gammaproteobacteria</taxon>
        <taxon>Vibrionales</taxon>
        <taxon>Vibrionaceae</taxon>
        <taxon>Vibrio</taxon>
    </lineage>
</organism>
<feature type="domain" description="OmpA-like" evidence="3">
    <location>
        <begin position="160"/>
        <end position="277"/>
    </location>
</feature>
<name>A0A329E061_VIBDI</name>
<dbReference type="PROSITE" id="PS51123">
    <property type="entry name" value="OMPA_2"/>
    <property type="match status" value="1"/>
</dbReference>
<reference evidence="4 5" key="1">
    <citation type="submission" date="2018-06" db="EMBL/GenBank/DDBJ databases">
        <title>Freshwater and sediment microbial communities from various areas in North America, analyzing microbe dynamics in response to fracking.</title>
        <authorList>
            <person name="Lamendella R."/>
        </authorList>
    </citation>
    <scope>NUCLEOTIDE SEQUENCE [LARGE SCALE GENOMIC DNA]</scope>
    <source>
        <strain evidence="4 5">99A</strain>
    </source>
</reference>